<comment type="caution">
    <text evidence="5">The sequence shown here is derived from an EMBL/GenBank/DDBJ whole genome shotgun (WGS) entry which is preliminary data.</text>
</comment>
<sequence>MLSNTFRALQSPAAAARVAALSTAKRGMSISSLTQFEGKHFISIDQLSNDELRGLLDLSKKYRDTYGKGSSVNPVEAPKPLTGQSVSMIFQKRSTRTRVSTETGMNLLGG</sequence>
<dbReference type="PROSITE" id="PS00097">
    <property type="entry name" value="CARBAMOYLTRANSFERASE"/>
    <property type="match status" value="1"/>
</dbReference>
<keyword evidence="3" id="KW-0808">Transferase</keyword>
<dbReference type="GO" id="GO:0042450">
    <property type="term" value="P:L-arginine biosynthetic process via ornithine"/>
    <property type="evidence" value="ECO:0007669"/>
    <property type="project" value="TreeGrafter"/>
</dbReference>
<dbReference type="GO" id="GO:0004585">
    <property type="term" value="F:ornithine carbamoyltransferase activity"/>
    <property type="evidence" value="ECO:0007669"/>
    <property type="project" value="UniProtKB-EC"/>
</dbReference>
<dbReference type="InterPro" id="IPR006130">
    <property type="entry name" value="Asp/Orn_carbamoylTrfase"/>
</dbReference>
<protein>
    <recommendedName>
        <fullName evidence="2">ornithine carbamoyltransferase</fullName>
        <ecNumber evidence="2">2.1.3.3</ecNumber>
    </recommendedName>
</protein>
<comment type="similarity">
    <text evidence="1">Belongs to the aspartate/ornithine carbamoyltransferase superfamily. OTCase family.</text>
</comment>
<dbReference type="PANTHER" id="PTHR45753">
    <property type="entry name" value="ORNITHINE CARBAMOYLTRANSFERASE, MITOCHONDRIAL"/>
    <property type="match status" value="1"/>
</dbReference>
<dbReference type="InterPro" id="IPR006132">
    <property type="entry name" value="Asp/Orn_carbamoyltranf_P-bd"/>
</dbReference>
<dbReference type="PANTHER" id="PTHR45753:SF3">
    <property type="entry name" value="ORNITHINE TRANSCARBAMYLASE, MITOCHONDRIAL"/>
    <property type="match status" value="1"/>
</dbReference>
<dbReference type="Pfam" id="PF02729">
    <property type="entry name" value="OTCace_N"/>
    <property type="match status" value="1"/>
</dbReference>
<evidence type="ECO:0000313" key="5">
    <source>
        <dbReference type="EMBL" id="EJK47277.1"/>
    </source>
</evidence>
<evidence type="ECO:0000256" key="1">
    <source>
        <dbReference type="ARBA" id="ARBA00007805"/>
    </source>
</evidence>
<dbReference type="SUPFAM" id="SSF53671">
    <property type="entry name" value="Aspartate/ornithine carbamoyltransferase"/>
    <property type="match status" value="1"/>
</dbReference>
<feature type="non-terminal residue" evidence="5">
    <location>
        <position position="110"/>
    </location>
</feature>
<dbReference type="GO" id="GO:0019240">
    <property type="term" value="P:citrulline biosynthetic process"/>
    <property type="evidence" value="ECO:0007669"/>
    <property type="project" value="TreeGrafter"/>
</dbReference>
<proteinExistence type="inferred from homology"/>
<dbReference type="GO" id="GO:0016597">
    <property type="term" value="F:amino acid binding"/>
    <property type="evidence" value="ECO:0007669"/>
    <property type="project" value="InterPro"/>
</dbReference>
<reference evidence="5 6" key="1">
    <citation type="journal article" date="2012" name="Genome Biol.">
        <title>Genome and low-iron response of an oceanic diatom adapted to chronic iron limitation.</title>
        <authorList>
            <person name="Lommer M."/>
            <person name="Specht M."/>
            <person name="Roy A.S."/>
            <person name="Kraemer L."/>
            <person name="Andreson R."/>
            <person name="Gutowska M.A."/>
            <person name="Wolf J."/>
            <person name="Bergner S.V."/>
            <person name="Schilhabel M.B."/>
            <person name="Klostermeier U.C."/>
            <person name="Beiko R.G."/>
            <person name="Rosenstiel P."/>
            <person name="Hippler M."/>
            <person name="Laroche J."/>
        </authorList>
    </citation>
    <scope>NUCLEOTIDE SEQUENCE [LARGE SCALE GENOMIC DNA]</scope>
    <source>
        <strain evidence="5 6">CCMP1005</strain>
    </source>
</reference>
<dbReference type="EC" id="2.1.3.3" evidence="2"/>
<gene>
    <name evidence="5" type="ORF">THAOC_34013</name>
</gene>
<dbReference type="Gene3D" id="3.40.50.1370">
    <property type="entry name" value="Aspartate/ornithine carbamoyltransferase"/>
    <property type="match status" value="1"/>
</dbReference>
<evidence type="ECO:0000313" key="6">
    <source>
        <dbReference type="Proteomes" id="UP000266841"/>
    </source>
</evidence>
<dbReference type="OrthoDB" id="10252326at2759"/>
<keyword evidence="6" id="KW-1185">Reference proteome</keyword>
<evidence type="ECO:0000256" key="2">
    <source>
        <dbReference type="ARBA" id="ARBA00013007"/>
    </source>
</evidence>
<name>K0RKU5_THAOC</name>
<evidence type="ECO:0000259" key="4">
    <source>
        <dbReference type="Pfam" id="PF02729"/>
    </source>
</evidence>
<accession>K0RKU5</accession>
<dbReference type="Proteomes" id="UP000266841">
    <property type="component" value="Unassembled WGS sequence"/>
</dbReference>
<organism evidence="5 6">
    <name type="scientific">Thalassiosira oceanica</name>
    <name type="common">Marine diatom</name>
    <dbReference type="NCBI Taxonomy" id="159749"/>
    <lineage>
        <taxon>Eukaryota</taxon>
        <taxon>Sar</taxon>
        <taxon>Stramenopiles</taxon>
        <taxon>Ochrophyta</taxon>
        <taxon>Bacillariophyta</taxon>
        <taxon>Coscinodiscophyceae</taxon>
        <taxon>Thalassiosirophycidae</taxon>
        <taxon>Thalassiosirales</taxon>
        <taxon>Thalassiosiraceae</taxon>
        <taxon>Thalassiosira</taxon>
    </lineage>
</organism>
<dbReference type="OMA" id="DGNNVCN"/>
<dbReference type="AlphaFoldDB" id="K0RKU5"/>
<dbReference type="EMBL" id="AGNL01047139">
    <property type="protein sequence ID" value="EJK47277.1"/>
    <property type="molecule type" value="Genomic_DNA"/>
</dbReference>
<feature type="domain" description="Aspartate/ornithine carbamoyltransferase carbamoyl-P binding" evidence="4">
    <location>
        <begin position="39"/>
        <end position="110"/>
    </location>
</feature>
<dbReference type="InterPro" id="IPR036901">
    <property type="entry name" value="Asp/Orn_carbamoylTrfase_sf"/>
</dbReference>
<evidence type="ECO:0000256" key="3">
    <source>
        <dbReference type="ARBA" id="ARBA00022679"/>
    </source>
</evidence>